<sequence>MVIVYCLLFARNGFFPFGCQFSEELSVCLIRHT</sequence>
<organism evidence="1">
    <name type="scientific">Rhizophora mucronata</name>
    <name type="common">Asiatic mangrove</name>
    <dbReference type="NCBI Taxonomy" id="61149"/>
    <lineage>
        <taxon>Eukaryota</taxon>
        <taxon>Viridiplantae</taxon>
        <taxon>Streptophyta</taxon>
        <taxon>Embryophyta</taxon>
        <taxon>Tracheophyta</taxon>
        <taxon>Spermatophyta</taxon>
        <taxon>Magnoliopsida</taxon>
        <taxon>eudicotyledons</taxon>
        <taxon>Gunneridae</taxon>
        <taxon>Pentapetalae</taxon>
        <taxon>rosids</taxon>
        <taxon>fabids</taxon>
        <taxon>Malpighiales</taxon>
        <taxon>Rhizophoraceae</taxon>
        <taxon>Rhizophora</taxon>
    </lineage>
</organism>
<protein>
    <submittedName>
        <fullName evidence="1">Uncharacterized protein</fullName>
    </submittedName>
</protein>
<proteinExistence type="predicted"/>
<reference evidence="1" key="1">
    <citation type="submission" date="2018-02" db="EMBL/GenBank/DDBJ databases">
        <title>Rhizophora mucronata_Transcriptome.</title>
        <authorList>
            <person name="Meera S.P."/>
            <person name="Sreeshan A."/>
            <person name="Augustine A."/>
        </authorList>
    </citation>
    <scope>NUCLEOTIDE SEQUENCE</scope>
    <source>
        <tissue evidence="1">Leaf</tissue>
    </source>
</reference>
<name>A0A2P2M2Q4_RHIMU</name>
<dbReference type="EMBL" id="GGEC01044018">
    <property type="protein sequence ID" value="MBX24502.1"/>
    <property type="molecule type" value="Transcribed_RNA"/>
</dbReference>
<evidence type="ECO:0000313" key="1">
    <source>
        <dbReference type="EMBL" id="MBX24502.1"/>
    </source>
</evidence>
<accession>A0A2P2M2Q4</accession>
<dbReference type="AlphaFoldDB" id="A0A2P2M2Q4"/>